<gene>
    <name evidence="2" type="ORF">BBV17_03640</name>
</gene>
<evidence type="ECO:0000259" key="1">
    <source>
        <dbReference type="PROSITE" id="PS51750"/>
    </source>
</evidence>
<accession>A0ABX3CJY6</accession>
<organism evidence="2 3">
    <name type="scientific">Cytobacillus oceanisediminis</name>
    <dbReference type="NCBI Taxonomy" id="665099"/>
    <lineage>
        <taxon>Bacteria</taxon>
        <taxon>Bacillati</taxon>
        <taxon>Bacillota</taxon>
        <taxon>Bacilli</taxon>
        <taxon>Bacillales</taxon>
        <taxon>Bacillaceae</taxon>
        <taxon>Cytobacillus</taxon>
    </lineage>
</organism>
<dbReference type="Pfam" id="PF03374">
    <property type="entry name" value="ANT"/>
    <property type="match status" value="1"/>
</dbReference>
<proteinExistence type="predicted"/>
<sequence length="253" mass="29113">MNELQRVFDFKGQNLRTIIQNGQPWFVAKDVCDILELSNSRMALQRLDESEKGVSSIDTLGGKQSLSIVNESGLYELIFASRKIEAKMFKKWVKQEVLPSIRKHGAYMTPETIEKAILTPDFLIKLATNLKQEQEARRNAENKLAKQQPLVNFAETCMASNKAILVRELAKLASKQGVMIGERRLYQKLRDWKLIFQGKNEPYQEYIDRGYFEISQGVKENEGGTHAWLTMRVTPKGQIYIINRLKKESQKVS</sequence>
<evidence type="ECO:0000313" key="3">
    <source>
        <dbReference type="Proteomes" id="UP000180194"/>
    </source>
</evidence>
<dbReference type="Proteomes" id="UP000180194">
    <property type="component" value="Unassembled WGS sequence"/>
</dbReference>
<dbReference type="SMART" id="SM01040">
    <property type="entry name" value="Bro-N"/>
    <property type="match status" value="1"/>
</dbReference>
<protein>
    <submittedName>
        <fullName evidence="2">Antirepressor</fullName>
    </submittedName>
</protein>
<dbReference type="EMBL" id="MBRJ01000078">
    <property type="protein sequence ID" value="OHX39203.1"/>
    <property type="molecule type" value="Genomic_DNA"/>
</dbReference>
<dbReference type="PROSITE" id="PS51750">
    <property type="entry name" value="BRO_N"/>
    <property type="match status" value="1"/>
</dbReference>
<dbReference type="InterPro" id="IPR005039">
    <property type="entry name" value="Ant_C"/>
</dbReference>
<dbReference type="PANTHER" id="PTHR36180">
    <property type="entry name" value="DNA-BINDING PROTEIN-RELATED-RELATED"/>
    <property type="match status" value="1"/>
</dbReference>
<keyword evidence="3" id="KW-1185">Reference proteome</keyword>
<dbReference type="Pfam" id="PF02498">
    <property type="entry name" value="Bro-N"/>
    <property type="match status" value="1"/>
</dbReference>
<evidence type="ECO:0000313" key="2">
    <source>
        <dbReference type="EMBL" id="OHX39203.1"/>
    </source>
</evidence>
<reference evidence="2 3" key="1">
    <citation type="submission" date="2016-07" db="EMBL/GenBank/DDBJ databases">
        <title>Bacillus oceanisediminis whole genome.</title>
        <authorList>
            <person name="Pal Y."/>
            <person name="Verma A."/>
            <person name="Mual P."/>
            <person name="Srinivasan K."/>
        </authorList>
    </citation>
    <scope>NUCLEOTIDE SEQUENCE [LARGE SCALE GENOMIC DNA]</scope>
    <source>
        <strain evidence="2 3">Bhandara28</strain>
    </source>
</reference>
<dbReference type="InterPro" id="IPR003497">
    <property type="entry name" value="BRO_N_domain"/>
</dbReference>
<comment type="caution">
    <text evidence="2">The sequence shown here is derived from an EMBL/GenBank/DDBJ whole genome shotgun (WGS) entry which is preliminary data.</text>
</comment>
<name>A0ABX3CJY6_9BACI</name>
<dbReference type="RefSeq" id="WP_071160190.1">
    <property type="nucleotide sequence ID" value="NZ_MBRJ01000078.1"/>
</dbReference>
<feature type="domain" description="Bro-N" evidence="1">
    <location>
        <begin position="1"/>
        <end position="105"/>
    </location>
</feature>
<dbReference type="PANTHER" id="PTHR36180:SF2">
    <property type="entry name" value="BRO FAMILY PROTEIN"/>
    <property type="match status" value="1"/>
</dbReference>